<comment type="caution">
    <text evidence="2">The sequence shown here is derived from an EMBL/GenBank/DDBJ whole genome shotgun (WGS) entry which is preliminary data.</text>
</comment>
<dbReference type="AlphaFoldDB" id="A0A2V4AGF3"/>
<protein>
    <submittedName>
        <fullName evidence="2">Uncharacterized protein</fullName>
    </submittedName>
</protein>
<sequence>MPTRQQVRELLDAGLDYSEAGRRLGIAPGLAYLIATGQPADAGDVPSPEERAWRGLMPASQQLSNPEPENPTGADQVRSWIRARVQDDAQMRGV</sequence>
<dbReference type="Proteomes" id="UP000249915">
    <property type="component" value="Unassembled WGS sequence"/>
</dbReference>
<feature type="region of interest" description="Disordered" evidence="1">
    <location>
        <begin position="58"/>
        <end position="77"/>
    </location>
</feature>
<reference evidence="2 3" key="1">
    <citation type="submission" date="2016-07" db="EMBL/GenBank/DDBJ databases">
        <title>Draft genome sequence of Prauserella muralis DSM 45305, isolated from a mould-covered wall in an indoor environment.</title>
        <authorList>
            <person name="Ruckert C."/>
            <person name="Albersmeier A."/>
            <person name="Jiang C.-L."/>
            <person name="Jiang Y."/>
            <person name="Kalinowski J."/>
            <person name="Schneider O."/>
            <person name="Winkler A."/>
            <person name="Zotchev S.B."/>
        </authorList>
    </citation>
    <scope>NUCLEOTIDE SEQUENCE [LARGE SCALE GENOMIC DNA]</scope>
    <source>
        <strain evidence="2 3">DSM 45305</strain>
    </source>
</reference>
<evidence type="ECO:0000256" key="1">
    <source>
        <dbReference type="SAM" id="MobiDB-lite"/>
    </source>
</evidence>
<proteinExistence type="predicted"/>
<accession>A0A2V4AGF3</accession>
<evidence type="ECO:0000313" key="3">
    <source>
        <dbReference type="Proteomes" id="UP000249915"/>
    </source>
</evidence>
<dbReference type="OrthoDB" id="3630618at2"/>
<evidence type="ECO:0000313" key="2">
    <source>
        <dbReference type="EMBL" id="PXY19012.1"/>
    </source>
</evidence>
<name>A0A2V4AGF3_9PSEU</name>
<keyword evidence="3" id="KW-1185">Reference proteome</keyword>
<organism evidence="2 3">
    <name type="scientific">Prauserella muralis</name>
    <dbReference type="NCBI Taxonomy" id="588067"/>
    <lineage>
        <taxon>Bacteria</taxon>
        <taxon>Bacillati</taxon>
        <taxon>Actinomycetota</taxon>
        <taxon>Actinomycetes</taxon>
        <taxon>Pseudonocardiales</taxon>
        <taxon>Pseudonocardiaceae</taxon>
        <taxon>Prauserella</taxon>
    </lineage>
</organism>
<dbReference type="EMBL" id="MASW01000007">
    <property type="protein sequence ID" value="PXY19012.1"/>
    <property type="molecule type" value="Genomic_DNA"/>
</dbReference>
<dbReference type="RefSeq" id="WP_112284939.1">
    <property type="nucleotide sequence ID" value="NZ_MASW01000007.1"/>
</dbReference>
<gene>
    <name evidence="2" type="ORF">BAY60_29790</name>
</gene>